<comment type="similarity">
    <text evidence="1">Belongs to the prokaryotic molybdopterin-containing oxidoreductase family.</text>
</comment>
<dbReference type="GO" id="GO:0016491">
    <property type="term" value="F:oxidoreductase activity"/>
    <property type="evidence" value="ECO:0007669"/>
    <property type="project" value="InterPro"/>
</dbReference>
<dbReference type="SMART" id="SM00926">
    <property type="entry name" value="Molybdop_Fe4S4"/>
    <property type="match status" value="1"/>
</dbReference>
<keyword evidence="2" id="KW-0479">Metal-binding</keyword>
<keyword evidence="7" id="KW-1185">Reference proteome</keyword>
<dbReference type="Pfam" id="PF01568">
    <property type="entry name" value="Molydop_binding"/>
    <property type="match status" value="1"/>
</dbReference>
<comment type="caution">
    <text evidence="6">The sequence shown here is derived from an EMBL/GenBank/DDBJ whole genome shotgun (WGS) entry which is preliminary data.</text>
</comment>
<keyword evidence="4" id="KW-0411">Iron-sulfur</keyword>
<gene>
    <name evidence="6" type="ORF">E4K65_31635</name>
</gene>
<dbReference type="PANTHER" id="PTHR43742:SF6">
    <property type="entry name" value="OXIDOREDUCTASE YYAE-RELATED"/>
    <property type="match status" value="1"/>
</dbReference>
<dbReference type="InterPro" id="IPR006656">
    <property type="entry name" value="Mopterin_OxRdtase"/>
</dbReference>
<dbReference type="CDD" id="cd02781">
    <property type="entry name" value="MopB_CT_Acetylene-hydratase"/>
    <property type="match status" value="1"/>
</dbReference>
<dbReference type="AlphaFoldDB" id="A0A4Y9LNV0"/>
<dbReference type="RefSeq" id="WP_135177454.1">
    <property type="nucleotide sequence ID" value="NZ_SPQT01000022.1"/>
</dbReference>
<evidence type="ECO:0000259" key="5">
    <source>
        <dbReference type="PROSITE" id="PS51669"/>
    </source>
</evidence>
<dbReference type="PROSITE" id="PS51669">
    <property type="entry name" value="4FE4S_MOW_BIS_MGD"/>
    <property type="match status" value="1"/>
</dbReference>
<evidence type="ECO:0000313" key="7">
    <source>
        <dbReference type="Proteomes" id="UP000297966"/>
    </source>
</evidence>
<accession>A0A4Y9LNV0</accession>
<sequence>MTSDRAPTVDHVKGYCGLCIARCGTIATVADGRFIRLDPDPAHPTGAAICAKGRAAPELVYHRDRLTRPLRRTRPKGDPDPGWEEISWDMALDLIAAAMRRTAAQYGPEAVAFSMSSPSTTAIADSAPFVRRLMNAFGTPNLVWALDLCGWGRGFATRYVFGVGSVATGGAGGAMPDIARTGCLILWGYNPSFTRITHATATVAGLKRGMKLVVIDPRNVGLANKADVWLRVRPGADGALALGLANVMIQRGWYDQEFVRAWSNGPLLVRSDTNMLLKAEDVFPNAGRGSFVAWDMRSSSIVRYDPVTGQYDPSPGHLSLQGEYAVETIDGAVSCRPVFDHYAGLCRQYSPETIARTCWISPEQLAEAARTIWVSRPVSYYAWSGHEHHANTTETARAIAMLYALTGSFDAPGGNVLLPSVPTVPITGEDLAPGLAPAIGVAERPLGPARWDNVSTHDFYRGVLEGDPYPVRTLIGFGANLLLAQADPVRGRAALSSLDFYAHADLFMNPTAALADIVLPVASCFEREALKIGFEISEDAQSHVQFRSRIVSPPGEALPDTDVVFGLAKRLGLEKRFWNGDVDAAYREQLASSGISLEQLRAEPAGRRSSLTATHYKYQAPDERGNARGFPTPTRKVEFWSETFADHGYSALPQFIETAVSGTSQPADMFPLILTCAKPSLFCQSQHRALPILRKRLPYPEVELHPMTAAAREIRDGDWVEVRTSSGAMRAKARFNETLDNRVVVGQHGWWQGCTELEIAGSDPTDPTGNNFNLTVDATMRDPISGTPSHRFNMCDIRLLRSNAHAGYRGMA</sequence>
<dbReference type="OrthoDB" id="9810782at2"/>
<dbReference type="Pfam" id="PF00384">
    <property type="entry name" value="Molybdopterin"/>
    <property type="match status" value="1"/>
</dbReference>
<keyword evidence="3" id="KW-0408">Iron</keyword>
<dbReference type="Pfam" id="PF04879">
    <property type="entry name" value="Molybdop_Fe4S4"/>
    <property type="match status" value="1"/>
</dbReference>
<organism evidence="6 7">
    <name type="scientific">Bradyrhizobium niftali</name>
    <dbReference type="NCBI Taxonomy" id="2560055"/>
    <lineage>
        <taxon>Bacteria</taxon>
        <taxon>Pseudomonadati</taxon>
        <taxon>Pseudomonadota</taxon>
        <taxon>Alphaproteobacteria</taxon>
        <taxon>Hyphomicrobiales</taxon>
        <taxon>Nitrobacteraceae</taxon>
        <taxon>Bradyrhizobium</taxon>
    </lineage>
</organism>
<evidence type="ECO:0000256" key="1">
    <source>
        <dbReference type="ARBA" id="ARBA00010312"/>
    </source>
</evidence>
<dbReference type="InterPro" id="IPR006657">
    <property type="entry name" value="MoPterin_dinucl-bd_dom"/>
</dbReference>
<dbReference type="SUPFAM" id="SSF53706">
    <property type="entry name" value="Formate dehydrogenase/DMSO reductase, domains 1-3"/>
    <property type="match status" value="1"/>
</dbReference>
<dbReference type="SUPFAM" id="SSF50692">
    <property type="entry name" value="ADC-like"/>
    <property type="match status" value="1"/>
</dbReference>
<dbReference type="PANTHER" id="PTHR43742">
    <property type="entry name" value="TRIMETHYLAMINE-N-OXIDE REDUCTASE"/>
    <property type="match status" value="1"/>
</dbReference>
<dbReference type="InterPro" id="IPR006963">
    <property type="entry name" value="Mopterin_OxRdtase_4Fe-4S_dom"/>
</dbReference>
<dbReference type="InterPro" id="IPR009010">
    <property type="entry name" value="Asp_de-COase-like_dom_sf"/>
</dbReference>
<dbReference type="Gene3D" id="3.40.50.740">
    <property type="match status" value="2"/>
</dbReference>
<evidence type="ECO:0000256" key="3">
    <source>
        <dbReference type="ARBA" id="ARBA00023004"/>
    </source>
</evidence>
<reference evidence="6 7" key="1">
    <citation type="submission" date="2019-03" db="EMBL/GenBank/DDBJ databases">
        <title>Bradyrhizobium diversity isolated from nodules of Chamaecrista fasciculata.</title>
        <authorList>
            <person name="Klepa M.S."/>
            <person name="Urquiaga M.O."/>
            <person name="Hungria M."/>
            <person name="Delamuta J.R."/>
        </authorList>
    </citation>
    <scope>NUCLEOTIDE SEQUENCE [LARGE SCALE GENOMIC DNA]</scope>
    <source>
        <strain evidence="6 7">CNPSo 3448</strain>
    </source>
</reference>
<feature type="domain" description="4Fe-4S Mo/W bis-MGD-type" evidence="5">
    <location>
        <begin position="9"/>
        <end position="64"/>
    </location>
</feature>
<dbReference type="InterPro" id="IPR050612">
    <property type="entry name" value="Prok_Mopterin_Oxidored"/>
</dbReference>
<dbReference type="GO" id="GO:0046872">
    <property type="term" value="F:metal ion binding"/>
    <property type="evidence" value="ECO:0007669"/>
    <property type="project" value="UniProtKB-KW"/>
</dbReference>
<dbReference type="InterPro" id="IPR037949">
    <property type="entry name" value="MopB_CT_Acetylene-hydratase"/>
</dbReference>
<dbReference type="GO" id="GO:0051536">
    <property type="term" value="F:iron-sulfur cluster binding"/>
    <property type="evidence" value="ECO:0007669"/>
    <property type="project" value="UniProtKB-KW"/>
</dbReference>
<evidence type="ECO:0000313" key="6">
    <source>
        <dbReference type="EMBL" id="TFV43723.1"/>
    </source>
</evidence>
<dbReference type="GO" id="GO:0018818">
    <property type="term" value="F:acetylene hydratase activity"/>
    <property type="evidence" value="ECO:0007669"/>
    <property type="project" value="InterPro"/>
</dbReference>
<dbReference type="Gene3D" id="2.40.40.20">
    <property type="match status" value="1"/>
</dbReference>
<dbReference type="Gene3D" id="3.40.228.10">
    <property type="entry name" value="Dimethylsulfoxide Reductase, domain 2"/>
    <property type="match status" value="1"/>
</dbReference>
<proteinExistence type="inferred from homology"/>
<name>A0A4Y9LNV0_9BRAD</name>
<dbReference type="Gene3D" id="2.20.25.90">
    <property type="entry name" value="ADC-like domains"/>
    <property type="match status" value="1"/>
</dbReference>
<dbReference type="Proteomes" id="UP000297966">
    <property type="component" value="Unassembled WGS sequence"/>
</dbReference>
<dbReference type="GO" id="GO:0043546">
    <property type="term" value="F:molybdopterin cofactor binding"/>
    <property type="evidence" value="ECO:0007669"/>
    <property type="project" value="InterPro"/>
</dbReference>
<protein>
    <submittedName>
        <fullName evidence="6">Molybdopterin oxidoreductase</fullName>
    </submittedName>
</protein>
<evidence type="ECO:0000256" key="2">
    <source>
        <dbReference type="ARBA" id="ARBA00022723"/>
    </source>
</evidence>
<dbReference type="EMBL" id="SPQT01000022">
    <property type="protein sequence ID" value="TFV43723.1"/>
    <property type="molecule type" value="Genomic_DNA"/>
</dbReference>
<evidence type="ECO:0000256" key="4">
    <source>
        <dbReference type="ARBA" id="ARBA00023014"/>
    </source>
</evidence>